<dbReference type="PROSITE" id="PS50109">
    <property type="entry name" value="HIS_KIN"/>
    <property type="match status" value="1"/>
</dbReference>
<keyword evidence="5" id="KW-0418">Kinase</keyword>
<name>A0A231V1J7_9HYPH</name>
<dbReference type="GO" id="GO:0005886">
    <property type="term" value="C:plasma membrane"/>
    <property type="evidence" value="ECO:0007669"/>
    <property type="project" value="TreeGrafter"/>
</dbReference>
<protein>
    <recommendedName>
        <fullName evidence="2">histidine kinase</fullName>
        <ecNumber evidence="2">2.7.13.3</ecNumber>
    </recommendedName>
</protein>
<evidence type="ECO:0000256" key="5">
    <source>
        <dbReference type="ARBA" id="ARBA00022777"/>
    </source>
</evidence>
<dbReference type="GO" id="GO:0000155">
    <property type="term" value="F:phosphorelay sensor kinase activity"/>
    <property type="evidence" value="ECO:0007669"/>
    <property type="project" value="InterPro"/>
</dbReference>
<dbReference type="GO" id="GO:0009927">
    <property type="term" value="F:histidine phosphotransfer kinase activity"/>
    <property type="evidence" value="ECO:0007669"/>
    <property type="project" value="TreeGrafter"/>
</dbReference>
<dbReference type="InterPro" id="IPR003661">
    <property type="entry name" value="HisK_dim/P_dom"/>
</dbReference>
<dbReference type="Pfam" id="PF12860">
    <property type="entry name" value="PAS_7"/>
    <property type="match status" value="2"/>
</dbReference>
<dbReference type="EMBL" id="NBYO01000001">
    <property type="protein sequence ID" value="OXT02052.1"/>
    <property type="molecule type" value="Genomic_DNA"/>
</dbReference>
<feature type="region of interest" description="Disordered" evidence="6">
    <location>
        <begin position="1"/>
        <end position="27"/>
    </location>
</feature>
<dbReference type="Gene3D" id="3.30.450.20">
    <property type="entry name" value="PAS domain"/>
    <property type="match status" value="3"/>
</dbReference>
<evidence type="ECO:0000256" key="3">
    <source>
        <dbReference type="ARBA" id="ARBA00022553"/>
    </source>
</evidence>
<reference evidence="11" key="1">
    <citation type="journal article" date="2017" name="Int. J. Syst. Evol. Microbiol.">
        <title>Notoacmeibacter marinus gen. nov., sp. nov., isolated from the gut of a limpet and proposal of Notoacmeibacteraceae fam. nov. in the order Rhizobiales of the class Alphaproteobacteria.</title>
        <authorList>
            <person name="Huang Z."/>
            <person name="Guo F."/>
            <person name="Lai Q."/>
        </authorList>
    </citation>
    <scope>NUCLEOTIDE SEQUENCE [LARGE SCALE GENOMIC DNA]</scope>
    <source>
        <strain evidence="11">XMTR2A4</strain>
    </source>
</reference>
<keyword evidence="7" id="KW-0812">Transmembrane</keyword>
<comment type="catalytic activity">
    <reaction evidence="1">
        <text>ATP + protein L-histidine = ADP + protein N-phospho-L-histidine.</text>
        <dbReference type="EC" id="2.7.13.3"/>
    </reaction>
</comment>
<dbReference type="CDD" id="cd00082">
    <property type="entry name" value="HisKA"/>
    <property type="match status" value="1"/>
</dbReference>
<keyword evidence="7" id="KW-1133">Transmembrane helix</keyword>
<dbReference type="Pfam" id="PF00512">
    <property type="entry name" value="HisKA"/>
    <property type="match status" value="1"/>
</dbReference>
<feature type="domain" description="PAS" evidence="9">
    <location>
        <begin position="242"/>
        <end position="283"/>
    </location>
</feature>
<comment type="caution">
    <text evidence="10">The sequence shown here is derived from an EMBL/GenBank/DDBJ whole genome shotgun (WGS) entry which is preliminary data.</text>
</comment>
<dbReference type="SUPFAM" id="SSF55785">
    <property type="entry name" value="PYP-like sensor domain (PAS domain)"/>
    <property type="match status" value="3"/>
</dbReference>
<evidence type="ECO:0000256" key="7">
    <source>
        <dbReference type="SAM" id="Phobius"/>
    </source>
</evidence>
<dbReference type="SMART" id="SM00387">
    <property type="entry name" value="HATPase_c"/>
    <property type="match status" value="1"/>
</dbReference>
<dbReference type="Pfam" id="PF02518">
    <property type="entry name" value="HATPase_c"/>
    <property type="match status" value="1"/>
</dbReference>
<dbReference type="SMART" id="SM00091">
    <property type="entry name" value="PAS"/>
    <property type="match status" value="3"/>
</dbReference>
<dbReference type="Gene3D" id="1.10.287.130">
    <property type="match status" value="1"/>
</dbReference>
<sequence>MFAPPGERAVRQPVKRGSRVPYEDGGQHAADGCRLMPLRICGGGFAMGGAALMVLATTEQAEAAILADLSTANVIMTAILAGVLGAAFLLTFWMIRERGRADALNEELRNRVSDLASALQRNESLLNLRDQRLVIWARQEEGRAELVGHLPPDCGAPHERSAFLAFGRWLTGRTAAELETAIIALRDNGEPFDMIAASRNGTLIEVIGRLTPHHSIVRFLSVSAMRAEHVALKAEHDETRKSLHLLQELAEAAPLPVWMRDGDGTLVYVNPAYGRLTGLDREKNPAEPPVELLDNAALEMFNRRHGAETRTRQEMGLVVAGDKRQLDITSVRTAEGGAGLAVDRTETLALRDELERMAQSHALTLDRLSTAIAIFDRDEKLRFYNQAFQSLFGMDTPFLESAPSNTLLLDRLRQERVLAEQPEWRRWKDNILSAYRAIESQEHWWHLPDGRTIRVIANPQPKGGVTWIFENLTEQMALQSRYTQAMRVQGETLENLAEGVVVFGPDGKIRLANPAFTSLWSLPADLVKEGVHISAVRAAADAEHGETPWAGLLSLVTGFDESRSTRQGTTELSDGMILGWTAAPLPAGQFMVTFVDQTDSVRVARALKDKNEALQRADQLKNDFVQHVSYELRSPLTNIIGFTDLLATGMAGPLTEMQGEYIDHISTSSATLLTIVNDILDLATVDAGMMQLEIEEVDVPALLEQSGTAIAPRLDEDDLGLVIVSNHAPAQINADPERLRQVLQNLLSNAANHAPAGSTIELSCRQTSNAVEFSVHDDGPGVDPAVLAHVFKRFQTGGRAGQKHGAGLGLAIVKSLVELHDGEVRVETGPEQGTTVTCRLPYSASGLTHAAE</sequence>
<dbReference type="InterPro" id="IPR036097">
    <property type="entry name" value="HisK_dim/P_sf"/>
</dbReference>
<dbReference type="InterPro" id="IPR013767">
    <property type="entry name" value="PAS_fold"/>
</dbReference>
<evidence type="ECO:0000256" key="4">
    <source>
        <dbReference type="ARBA" id="ARBA00022679"/>
    </source>
</evidence>
<dbReference type="PANTHER" id="PTHR43047:SF72">
    <property type="entry name" value="OSMOSENSING HISTIDINE PROTEIN KINASE SLN1"/>
    <property type="match status" value="1"/>
</dbReference>
<feature type="domain" description="Histidine kinase" evidence="8">
    <location>
        <begin position="627"/>
        <end position="844"/>
    </location>
</feature>
<organism evidence="10 11">
    <name type="scientific">Notoacmeibacter marinus</name>
    <dbReference type="NCBI Taxonomy" id="1876515"/>
    <lineage>
        <taxon>Bacteria</taxon>
        <taxon>Pseudomonadati</taxon>
        <taxon>Pseudomonadota</taxon>
        <taxon>Alphaproteobacteria</taxon>
        <taxon>Hyphomicrobiales</taxon>
        <taxon>Notoacmeibacteraceae</taxon>
        <taxon>Notoacmeibacter</taxon>
    </lineage>
</organism>
<dbReference type="PROSITE" id="PS50112">
    <property type="entry name" value="PAS"/>
    <property type="match status" value="1"/>
</dbReference>
<dbReference type="Proteomes" id="UP000215405">
    <property type="component" value="Unassembled WGS sequence"/>
</dbReference>
<dbReference type="PRINTS" id="PR00344">
    <property type="entry name" value="BCTRLSENSOR"/>
</dbReference>
<dbReference type="EC" id="2.7.13.3" evidence="2"/>
<keyword evidence="3" id="KW-0597">Phosphoprotein</keyword>
<dbReference type="CDD" id="cd00075">
    <property type="entry name" value="HATPase"/>
    <property type="match status" value="1"/>
</dbReference>
<evidence type="ECO:0000256" key="6">
    <source>
        <dbReference type="SAM" id="MobiDB-lite"/>
    </source>
</evidence>
<evidence type="ECO:0000256" key="1">
    <source>
        <dbReference type="ARBA" id="ARBA00000085"/>
    </source>
</evidence>
<accession>A0A231V1J7</accession>
<gene>
    <name evidence="10" type="ORF">B7H23_03730</name>
</gene>
<dbReference type="SMART" id="SM00388">
    <property type="entry name" value="HisKA"/>
    <property type="match status" value="1"/>
</dbReference>
<dbReference type="Gene3D" id="3.30.565.10">
    <property type="entry name" value="Histidine kinase-like ATPase, C-terminal domain"/>
    <property type="match status" value="1"/>
</dbReference>
<dbReference type="SUPFAM" id="SSF47384">
    <property type="entry name" value="Homodimeric domain of signal transducing histidine kinase"/>
    <property type="match status" value="1"/>
</dbReference>
<evidence type="ECO:0000259" key="8">
    <source>
        <dbReference type="PROSITE" id="PS50109"/>
    </source>
</evidence>
<dbReference type="InterPro" id="IPR005467">
    <property type="entry name" value="His_kinase_dom"/>
</dbReference>
<dbReference type="InterPro" id="IPR003594">
    <property type="entry name" value="HATPase_dom"/>
</dbReference>
<dbReference type="InterPro" id="IPR004358">
    <property type="entry name" value="Sig_transdc_His_kin-like_C"/>
</dbReference>
<dbReference type="FunFam" id="3.30.565.10:FF:000006">
    <property type="entry name" value="Sensor histidine kinase WalK"/>
    <property type="match status" value="1"/>
</dbReference>
<dbReference type="InterPro" id="IPR035965">
    <property type="entry name" value="PAS-like_dom_sf"/>
</dbReference>
<dbReference type="InterPro" id="IPR036890">
    <property type="entry name" value="HATPase_C_sf"/>
</dbReference>
<evidence type="ECO:0000259" key="9">
    <source>
        <dbReference type="PROSITE" id="PS50112"/>
    </source>
</evidence>
<dbReference type="CDD" id="cd00130">
    <property type="entry name" value="PAS"/>
    <property type="match status" value="1"/>
</dbReference>
<feature type="transmembrane region" description="Helical" evidence="7">
    <location>
        <begin position="75"/>
        <end position="95"/>
    </location>
</feature>
<evidence type="ECO:0000313" key="11">
    <source>
        <dbReference type="Proteomes" id="UP000215405"/>
    </source>
</evidence>
<dbReference type="InterPro" id="IPR000014">
    <property type="entry name" value="PAS"/>
</dbReference>
<dbReference type="AlphaFoldDB" id="A0A231V1J7"/>
<keyword evidence="4" id="KW-0808">Transferase</keyword>
<keyword evidence="7" id="KW-0472">Membrane</keyword>
<proteinExistence type="predicted"/>
<evidence type="ECO:0000256" key="2">
    <source>
        <dbReference type="ARBA" id="ARBA00012438"/>
    </source>
</evidence>
<dbReference type="SUPFAM" id="SSF55874">
    <property type="entry name" value="ATPase domain of HSP90 chaperone/DNA topoisomerase II/histidine kinase"/>
    <property type="match status" value="1"/>
</dbReference>
<dbReference type="GO" id="GO:0006355">
    <property type="term" value="P:regulation of DNA-templated transcription"/>
    <property type="evidence" value="ECO:0007669"/>
    <property type="project" value="InterPro"/>
</dbReference>
<feature type="transmembrane region" description="Helical" evidence="7">
    <location>
        <begin position="36"/>
        <end position="55"/>
    </location>
</feature>
<evidence type="ECO:0000313" key="10">
    <source>
        <dbReference type="EMBL" id="OXT02052.1"/>
    </source>
</evidence>
<keyword evidence="11" id="KW-1185">Reference proteome</keyword>
<dbReference type="PANTHER" id="PTHR43047">
    <property type="entry name" value="TWO-COMPONENT HISTIDINE PROTEIN KINASE"/>
    <property type="match status" value="1"/>
</dbReference>
<dbReference type="Pfam" id="PF00989">
    <property type="entry name" value="PAS"/>
    <property type="match status" value="1"/>
</dbReference>